<dbReference type="Gene3D" id="3.30.470.20">
    <property type="entry name" value="ATP-grasp fold, B domain"/>
    <property type="match status" value="1"/>
</dbReference>
<proteinExistence type="inferred from homology"/>
<feature type="domain" description="SAICAR synthetase/ADE2 N-terminal" evidence="9">
    <location>
        <begin position="7"/>
        <end position="232"/>
    </location>
</feature>
<dbReference type="InterPro" id="IPR028923">
    <property type="entry name" value="SAICAR_synt/ADE2_N"/>
</dbReference>
<keyword evidence="6 8" id="KW-0067">ATP-binding</keyword>
<dbReference type="PROSITE" id="PS01058">
    <property type="entry name" value="SAICAR_SYNTHETASE_2"/>
    <property type="match status" value="1"/>
</dbReference>
<evidence type="ECO:0000256" key="5">
    <source>
        <dbReference type="ARBA" id="ARBA00022755"/>
    </source>
</evidence>
<dbReference type="GO" id="GO:0009236">
    <property type="term" value="P:cobalamin biosynthetic process"/>
    <property type="evidence" value="ECO:0007669"/>
    <property type="project" value="InterPro"/>
</dbReference>
<dbReference type="PANTHER" id="PTHR43599:SF3">
    <property type="entry name" value="SI:DKEY-6E2.2"/>
    <property type="match status" value="1"/>
</dbReference>
<dbReference type="GO" id="GO:0006189">
    <property type="term" value="P:'de novo' IMP biosynthetic process"/>
    <property type="evidence" value="ECO:0007669"/>
    <property type="project" value="UniProtKB-UniRule"/>
</dbReference>
<organism evidence="10 11">
    <name type="scientific">Cardiobacterium valvarum</name>
    <dbReference type="NCBI Taxonomy" id="194702"/>
    <lineage>
        <taxon>Bacteria</taxon>
        <taxon>Pseudomonadati</taxon>
        <taxon>Pseudomonadota</taxon>
        <taxon>Gammaproteobacteria</taxon>
        <taxon>Cardiobacteriales</taxon>
        <taxon>Cardiobacteriaceae</taxon>
        <taxon>Cardiobacterium</taxon>
    </lineage>
</organism>
<evidence type="ECO:0000256" key="8">
    <source>
        <dbReference type="HAMAP-Rule" id="MF_00137"/>
    </source>
</evidence>
<evidence type="ECO:0000256" key="2">
    <source>
        <dbReference type="ARBA" id="ARBA00010190"/>
    </source>
</evidence>
<dbReference type="GO" id="GO:0005524">
    <property type="term" value="F:ATP binding"/>
    <property type="evidence" value="ECO:0007669"/>
    <property type="project" value="UniProtKB-KW"/>
</dbReference>
<dbReference type="InterPro" id="IPR018236">
    <property type="entry name" value="SAICAR_synthetase_CS"/>
</dbReference>
<keyword evidence="4 8" id="KW-0547">Nucleotide-binding</keyword>
<dbReference type="InterPro" id="IPR001636">
    <property type="entry name" value="SAICAR_synth"/>
</dbReference>
<dbReference type="GO" id="GO:0004639">
    <property type="term" value="F:phosphoribosylaminoimidazolesuccinocarboxamide synthase activity"/>
    <property type="evidence" value="ECO:0007669"/>
    <property type="project" value="UniProtKB-UniRule"/>
</dbReference>
<accession>A0A381E909</accession>
<keyword evidence="11" id="KW-1185">Reference proteome</keyword>
<dbReference type="PANTHER" id="PTHR43599">
    <property type="entry name" value="MULTIFUNCTIONAL PROTEIN ADE2"/>
    <property type="match status" value="1"/>
</dbReference>
<evidence type="ECO:0000256" key="7">
    <source>
        <dbReference type="ARBA" id="ARBA00048475"/>
    </source>
</evidence>
<dbReference type="Proteomes" id="UP000254572">
    <property type="component" value="Unassembled WGS sequence"/>
</dbReference>
<evidence type="ECO:0000313" key="11">
    <source>
        <dbReference type="Proteomes" id="UP000254572"/>
    </source>
</evidence>
<dbReference type="RefSeq" id="WP_115611738.1">
    <property type="nucleotide sequence ID" value="NZ_JBHLZC010000004.1"/>
</dbReference>
<dbReference type="SUPFAM" id="SSF56104">
    <property type="entry name" value="SAICAR synthase-like"/>
    <property type="match status" value="1"/>
</dbReference>
<dbReference type="EMBL" id="UFUW01000001">
    <property type="protein sequence ID" value="SUX23286.1"/>
    <property type="molecule type" value="Genomic_DNA"/>
</dbReference>
<dbReference type="NCBIfam" id="TIGR00081">
    <property type="entry name" value="purC"/>
    <property type="match status" value="1"/>
</dbReference>
<evidence type="ECO:0000256" key="4">
    <source>
        <dbReference type="ARBA" id="ARBA00022741"/>
    </source>
</evidence>
<gene>
    <name evidence="8 10" type="primary">purC</name>
    <name evidence="10" type="ORF">NCTC13294_01472</name>
</gene>
<dbReference type="AlphaFoldDB" id="A0A381E909"/>
<dbReference type="PROSITE" id="PS01057">
    <property type="entry name" value="SAICAR_SYNTHETASE_1"/>
    <property type="match status" value="1"/>
</dbReference>
<dbReference type="InterPro" id="IPR050089">
    <property type="entry name" value="SAICAR_synthetase"/>
</dbReference>
<dbReference type="FunFam" id="3.30.470.20:FF:000006">
    <property type="entry name" value="Phosphoribosylaminoimidazole-succinocarboxamide synthase"/>
    <property type="match status" value="1"/>
</dbReference>
<dbReference type="InterPro" id="IPR033934">
    <property type="entry name" value="SAICAR_synt_PurC"/>
</dbReference>
<dbReference type="EC" id="6.3.2.6" evidence="8"/>
<comment type="pathway">
    <text evidence="1 8">Purine metabolism; IMP biosynthesis via de novo pathway; 5-amino-1-(5-phospho-D-ribosyl)imidazole-4-carboxamide from 5-amino-1-(5-phospho-D-ribosyl)imidazole-4-carboxylate: step 1/2.</text>
</comment>
<keyword evidence="5 8" id="KW-0658">Purine biosynthesis</keyword>
<comment type="similarity">
    <text evidence="2 8">Belongs to the SAICAR synthetase family.</text>
</comment>
<evidence type="ECO:0000313" key="10">
    <source>
        <dbReference type="EMBL" id="SUX23286.1"/>
    </source>
</evidence>
<dbReference type="UniPathway" id="UPA00074">
    <property type="reaction ID" value="UER00131"/>
</dbReference>
<dbReference type="HAMAP" id="MF_00137">
    <property type="entry name" value="SAICAR_synth"/>
    <property type="match status" value="1"/>
</dbReference>
<protein>
    <recommendedName>
        <fullName evidence="8">Phosphoribosylaminoimidazole-succinocarboxamide synthase</fullName>
        <ecNumber evidence="8">6.3.2.6</ecNumber>
    </recommendedName>
    <alternativeName>
        <fullName evidence="8">SAICAR synthetase</fullName>
    </alternativeName>
</protein>
<evidence type="ECO:0000256" key="3">
    <source>
        <dbReference type="ARBA" id="ARBA00022598"/>
    </source>
</evidence>
<dbReference type="Gene3D" id="3.30.200.20">
    <property type="entry name" value="Phosphorylase Kinase, domain 1"/>
    <property type="match status" value="1"/>
</dbReference>
<evidence type="ECO:0000256" key="6">
    <source>
        <dbReference type="ARBA" id="ARBA00022840"/>
    </source>
</evidence>
<dbReference type="OrthoDB" id="9801549at2"/>
<reference evidence="10 11" key="1">
    <citation type="submission" date="2018-06" db="EMBL/GenBank/DDBJ databases">
        <authorList>
            <consortium name="Pathogen Informatics"/>
            <person name="Doyle S."/>
        </authorList>
    </citation>
    <scope>NUCLEOTIDE SEQUENCE [LARGE SCALE GENOMIC DNA]</scope>
    <source>
        <strain evidence="10 11">NCTC13294</strain>
    </source>
</reference>
<comment type="catalytic activity">
    <reaction evidence="7 8">
        <text>5-amino-1-(5-phospho-D-ribosyl)imidazole-4-carboxylate + L-aspartate + ATP = (2S)-2-[5-amino-1-(5-phospho-beta-D-ribosyl)imidazole-4-carboxamido]succinate + ADP + phosphate + 2 H(+)</text>
        <dbReference type="Rhea" id="RHEA:22628"/>
        <dbReference type="ChEBI" id="CHEBI:15378"/>
        <dbReference type="ChEBI" id="CHEBI:29991"/>
        <dbReference type="ChEBI" id="CHEBI:30616"/>
        <dbReference type="ChEBI" id="CHEBI:43474"/>
        <dbReference type="ChEBI" id="CHEBI:58443"/>
        <dbReference type="ChEBI" id="CHEBI:77657"/>
        <dbReference type="ChEBI" id="CHEBI:456216"/>
        <dbReference type="EC" id="6.3.2.6"/>
    </reaction>
</comment>
<keyword evidence="3 8" id="KW-0436">Ligase</keyword>
<dbReference type="Pfam" id="PF01259">
    <property type="entry name" value="SAICAR_synt"/>
    <property type="match status" value="1"/>
</dbReference>
<evidence type="ECO:0000259" key="9">
    <source>
        <dbReference type="Pfam" id="PF01259"/>
    </source>
</evidence>
<evidence type="ECO:0000256" key="1">
    <source>
        <dbReference type="ARBA" id="ARBA00004672"/>
    </source>
</evidence>
<sequence>MEKKALLYTGKSKAIYATDDPELVIIHYNDDATAGNGAKHEIIEGKGILNNRIATLIFRALIAAGIPTHYRDTLNEREQLCEKVEIIPLEVIVRNVIAGSMAARLGFEEGTETEYPIFEICYKNDALSDPLINDDHAVALGIATYEELDRIYELTDQINATLFDIFDECDVLLVDFKIEFGRTADGEIVLADEISPDSCRLWDADTNEKLDKDRFRRDMGGLIEAYQDILDRLEELEEEEEDE</sequence>
<name>A0A381E909_9GAMM</name>
<dbReference type="CDD" id="cd01415">
    <property type="entry name" value="SAICAR_synt_PurC"/>
    <property type="match status" value="1"/>
</dbReference>